<dbReference type="PANTHER" id="PTHR24567:SF68">
    <property type="entry name" value="DNA-BINDING TRANSCRIPTIONAL DUAL REGULATOR CRP"/>
    <property type="match status" value="1"/>
</dbReference>
<proteinExistence type="predicted"/>
<dbReference type="OrthoDB" id="9807547at2"/>
<dbReference type="Proteomes" id="UP000076577">
    <property type="component" value="Unassembled WGS sequence"/>
</dbReference>
<dbReference type="RefSeq" id="WP_068005191.1">
    <property type="nucleotide sequence ID" value="NZ_FOFM01000002.1"/>
</dbReference>
<evidence type="ECO:0000259" key="1">
    <source>
        <dbReference type="PROSITE" id="PS50042"/>
    </source>
</evidence>
<reference evidence="2 3" key="1">
    <citation type="journal article" date="2016" name="Front. Microbiol.">
        <title>Comparative Genomic Analysis Reveals a Diverse Repertoire of Genes Involved in Prokaryote-Eukaryote Interactions within the Pseudovibrio Genus.</title>
        <authorList>
            <person name="Romano S."/>
            <person name="Fernandez-Guerra A."/>
            <person name="Reen F.J."/>
            <person name="Glockner F.O."/>
            <person name="Crowley S.P."/>
            <person name="O'Sullivan O."/>
            <person name="Cotter P.D."/>
            <person name="Adams C."/>
            <person name="Dobson A.D."/>
            <person name="O'Gara F."/>
        </authorList>
    </citation>
    <scope>NUCLEOTIDE SEQUENCE [LARGE SCALE GENOMIC DNA]</scope>
    <source>
        <strain evidence="2 3">Ad2</strain>
    </source>
</reference>
<dbReference type="STRING" id="989403.SAMN05421798_102469"/>
<feature type="domain" description="Cyclic nucleotide-binding" evidence="1">
    <location>
        <begin position="15"/>
        <end position="134"/>
    </location>
</feature>
<dbReference type="Gene3D" id="2.60.120.10">
    <property type="entry name" value="Jelly Rolls"/>
    <property type="match status" value="1"/>
</dbReference>
<dbReference type="InterPro" id="IPR018490">
    <property type="entry name" value="cNMP-bd_dom_sf"/>
</dbReference>
<comment type="caution">
    <text evidence="2">The sequence shown here is derived from an EMBL/GenBank/DDBJ whole genome shotgun (WGS) entry which is preliminary data.</text>
</comment>
<gene>
    <name evidence="2" type="ORF">PsAD2_01908</name>
</gene>
<dbReference type="PROSITE" id="PS50042">
    <property type="entry name" value="CNMP_BINDING_3"/>
    <property type="match status" value="1"/>
</dbReference>
<dbReference type="InterPro" id="IPR000595">
    <property type="entry name" value="cNMP-bd_dom"/>
</dbReference>
<dbReference type="EMBL" id="LMCB01000013">
    <property type="protein sequence ID" value="KZL19629.1"/>
    <property type="molecule type" value="Genomic_DNA"/>
</dbReference>
<dbReference type="PANTHER" id="PTHR24567">
    <property type="entry name" value="CRP FAMILY TRANSCRIPTIONAL REGULATORY PROTEIN"/>
    <property type="match status" value="1"/>
</dbReference>
<dbReference type="PATRIC" id="fig|989403.3.peg.2042"/>
<dbReference type="InterPro" id="IPR014710">
    <property type="entry name" value="RmlC-like_jellyroll"/>
</dbReference>
<accession>A0A165Z9F1</accession>
<sequence>MSLVRDIEILRRVPLLAQFTEDQLRLLAFSAETLQVPKGGTVFNEGERADGGIVLTIGNVQLETGMGRVARPRGTYGPGTLFGENALMAEGKRPARAVALEDCELIRIRRALFSRMLQEFPETAQKLYVDRANQFTQATAALARVGRRLDEVEALSERHKKEVASKRS</sequence>
<keyword evidence="3" id="KW-1185">Reference proteome</keyword>
<dbReference type="Pfam" id="PF00027">
    <property type="entry name" value="cNMP_binding"/>
    <property type="match status" value="1"/>
</dbReference>
<dbReference type="AlphaFoldDB" id="A0A165Z9F1"/>
<organism evidence="2 3">
    <name type="scientific">Pseudovibrio axinellae</name>
    <dbReference type="NCBI Taxonomy" id="989403"/>
    <lineage>
        <taxon>Bacteria</taxon>
        <taxon>Pseudomonadati</taxon>
        <taxon>Pseudomonadota</taxon>
        <taxon>Alphaproteobacteria</taxon>
        <taxon>Hyphomicrobiales</taxon>
        <taxon>Stappiaceae</taxon>
        <taxon>Pseudovibrio</taxon>
    </lineage>
</organism>
<dbReference type="CDD" id="cd00038">
    <property type="entry name" value="CAP_ED"/>
    <property type="match status" value="1"/>
</dbReference>
<evidence type="ECO:0000313" key="3">
    <source>
        <dbReference type="Proteomes" id="UP000076577"/>
    </source>
</evidence>
<dbReference type="GO" id="GO:0005829">
    <property type="term" value="C:cytosol"/>
    <property type="evidence" value="ECO:0007669"/>
    <property type="project" value="TreeGrafter"/>
</dbReference>
<evidence type="ECO:0000313" key="2">
    <source>
        <dbReference type="EMBL" id="KZL19629.1"/>
    </source>
</evidence>
<dbReference type="SUPFAM" id="SSF51206">
    <property type="entry name" value="cAMP-binding domain-like"/>
    <property type="match status" value="1"/>
</dbReference>
<dbReference type="InterPro" id="IPR050397">
    <property type="entry name" value="Env_Response_Regulators"/>
</dbReference>
<dbReference type="GO" id="GO:0003700">
    <property type="term" value="F:DNA-binding transcription factor activity"/>
    <property type="evidence" value="ECO:0007669"/>
    <property type="project" value="TreeGrafter"/>
</dbReference>
<name>A0A165Z9F1_9HYPH</name>
<protein>
    <submittedName>
        <fullName evidence="2">Cyclic nucleotide-binding domain protein</fullName>
    </submittedName>
</protein>
<dbReference type="SMART" id="SM00100">
    <property type="entry name" value="cNMP"/>
    <property type="match status" value="1"/>
</dbReference>